<keyword evidence="6" id="KW-0966">Cell projection</keyword>
<protein>
    <recommendedName>
        <fullName evidence="2">Basal-body rod modification protein FlgD</fullName>
    </recommendedName>
</protein>
<reference evidence="7" key="1">
    <citation type="submission" date="2013-04" db="EMBL/GenBank/DDBJ databases">
        <title>Thioclava sp. 13D2W-2 Genome Sequencing.</title>
        <authorList>
            <person name="Lai Q."/>
            <person name="Li G."/>
            <person name="Shao Z."/>
        </authorList>
    </citation>
    <scope>NUCLEOTIDE SEQUENCE [LARGE SCALE GENOMIC DNA]</scope>
    <source>
        <strain evidence="7">13D2W-2</strain>
    </source>
</reference>
<keyword evidence="6" id="KW-0969">Cilium</keyword>
<comment type="function">
    <text evidence="4">Required for flagellar hook formation. May act as a scaffolding protein.</text>
</comment>
<dbReference type="Gene3D" id="2.60.40.4070">
    <property type="match status" value="1"/>
</dbReference>
<gene>
    <name evidence="6" type="primary">flgD</name>
    <name evidence="6" type="ORF">DW2_15230</name>
</gene>
<evidence type="ECO:0000256" key="2">
    <source>
        <dbReference type="ARBA" id="ARBA00016013"/>
    </source>
</evidence>
<comment type="similarity">
    <text evidence="1">Belongs to the FlgD family.</text>
</comment>
<accession>A0A085TTN7</accession>
<dbReference type="PATRIC" id="fig|1317124.6.peg.3061"/>
<keyword evidence="7" id="KW-1185">Reference proteome</keyword>
<proteinExistence type="inferred from homology"/>
<keyword evidence="6" id="KW-0282">Flagellum</keyword>
<evidence type="ECO:0000313" key="7">
    <source>
        <dbReference type="Proteomes" id="UP000028607"/>
    </source>
</evidence>
<sequence>MQNQDPLNPIESSDYAVQLATFSGVEQQVKTNELLQSLSAQMGLSGMAEIAGWVGMEARSEAPAWFDGQRPVTLSPDPAPGADQAFVIVRDTTGKEASRQAIPVSAGTFDWDGRDTAGMPLPAGLYSFTLESQTGGKVIATGRVETYGRIIEAQGTDDGPVLILEGGTTVAPGAISALREG</sequence>
<keyword evidence="3" id="KW-1005">Bacterial flagellum biogenesis</keyword>
<dbReference type="AlphaFoldDB" id="A0A085TTN7"/>
<evidence type="ECO:0000256" key="1">
    <source>
        <dbReference type="ARBA" id="ARBA00010577"/>
    </source>
</evidence>
<evidence type="ECO:0000259" key="5">
    <source>
        <dbReference type="Pfam" id="PF13860"/>
    </source>
</evidence>
<name>A0A085TTN7_9RHOB</name>
<dbReference type="STRING" id="1317124.DW2_15230"/>
<dbReference type="EMBL" id="AQRC01000013">
    <property type="protein sequence ID" value="KFE34084.1"/>
    <property type="molecule type" value="Genomic_DNA"/>
</dbReference>
<dbReference type="GO" id="GO:0044781">
    <property type="term" value="P:bacterial-type flagellum organization"/>
    <property type="evidence" value="ECO:0007669"/>
    <property type="project" value="UniProtKB-KW"/>
</dbReference>
<organism evidence="6 7">
    <name type="scientific">Thioclava atlantica</name>
    <dbReference type="NCBI Taxonomy" id="1317124"/>
    <lineage>
        <taxon>Bacteria</taxon>
        <taxon>Pseudomonadati</taxon>
        <taxon>Pseudomonadota</taxon>
        <taxon>Alphaproteobacteria</taxon>
        <taxon>Rhodobacterales</taxon>
        <taxon>Paracoccaceae</taxon>
        <taxon>Thioclava</taxon>
    </lineage>
</organism>
<evidence type="ECO:0000256" key="4">
    <source>
        <dbReference type="ARBA" id="ARBA00024746"/>
    </source>
</evidence>
<reference evidence="6 7" key="2">
    <citation type="journal article" date="2015" name="Antonie Van Leeuwenhoek">
        <title>Thioclava indica sp. nov., isolated from surface seawater of the Indian Ocean.</title>
        <authorList>
            <person name="Liu Y."/>
            <person name="Lai Q."/>
            <person name="Du J."/>
            <person name="Xu H."/>
            <person name="Jiang L."/>
            <person name="Shao Z."/>
        </authorList>
    </citation>
    <scope>NUCLEOTIDE SEQUENCE [LARGE SCALE GENOMIC DNA]</scope>
    <source>
        <strain evidence="6 7">13D2W-2</strain>
    </source>
</reference>
<comment type="caution">
    <text evidence="6">The sequence shown here is derived from an EMBL/GenBank/DDBJ whole genome shotgun (WGS) entry which is preliminary data.</text>
</comment>
<dbReference type="Pfam" id="PF03963">
    <property type="entry name" value="FlgD"/>
    <property type="match status" value="1"/>
</dbReference>
<dbReference type="InterPro" id="IPR005648">
    <property type="entry name" value="FlgD"/>
</dbReference>
<evidence type="ECO:0000256" key="3">
    <source>
        <dbReference type="ARBA" id="ARBA00022795"/>
    </source>
</evidence>
<dbReference type="InterPro" id="IPR025965">
    <property type="entry name" value="FlgD/Vpr_Ig-like"/>
</dbReference>
<feature type="domain" description="FlgD/Vpr Ig-like" evidence="5">
    <location>
        <begin position="65"/>
        <end position="135"/>
    </location>
</feature>
<dbReference type="Pfam" id="PF13860">
    <property type="entry name" value="FlgD_ig"/>
    <property type="match status" value="1"/>
</dbReference>
<evidence type="ECO:0000313" key="6">
    <source>
        <dbReference type="EMBL" id="KFE34084.1"/>
    </source>
</evidence>
<dbReference type="Proteomes" id="UP000028607">
    <property type="component" value="Unassembled WGS sequence"/>
</dbReference>
<dbReference type="eggNOG" id="COG1843">
    <property type="taxonomic scope" value="Bacteria"/>
</dbReference>